<keyword evidence="7" id="KW-1185">Reference proteome</keyword>
<gene>
    <name evidence="6" type="ORF">FWILDA_LOCUS2655</name>
</gene>
<keyword evidence="4" id="KW-0539">Nucleus</keyword>
<organism evidence="6 7">
    <name type="scientific">Funneliformis geosporum</name>
    <dbReference type="NCBI Taxonomy" id="1117311"/>
    <lineage>
        <taxon>Eukaryota</taxon>
        <taxon>Fungi</taxon>
        <taxon>Fungi incertae sedis</taxon>
        <taxon>Mucoromycota</taxon>
        <taxon>Glomeromycotina</taxon>
        <taxon>Glomeromycetes</taxon>
        <taxon>Glomerales</taxon>
        <taxon>Glomeraceae</taxon>
        <taxon>Funneliformis</taxon>
    </lineage>
</organism>
<dbReference type="EMBL" id="CAMKVN010000317">
    <property type="protein sequence ID" value="CAI2166600.1"/>
    <property type="molecule type" value="Genomic_DNA"/>
</dbReference>
<keyword evidence="3" id="KW-0235">DNA replication</keyword>
<comment type="caution">
    <text evidence="6">The sequence shown here is derived from an EMBL/GenBank/DDBJ whole genome shotgun (WGS) entry which is preliminary data.</text>
</comment>
<comment type="similarity">
    <text evidence="2">Belongs to the CDC45 family.</text>
</comment>
<dbReference type="OrthoDB" id="10258882at2759"/>
<dbReference type="GO" id="GO:0031261">
    <property type="term" value="C:DNA replication preinitiation complex"/>
    <property type="evidence" value="ECO:0007669"/>
    <property type="project" value="TreeGrafter"/>
</dbReference>
<name>A0A9W4SEK9_9GLOM</name>
<sequence length="366" mass="42597">MFCNLEQFKHIFETLLFQTDEDSGVVLFDCSVRLYCYADIDSMCAAEILKKLFFREHVIWTLKPIRTYDDFDRRDFKPSPDTKSLAREFDLTDNPHVNIYVIDSLHPVNLTNLYDRNSNIFIVYDEESTEYPEYITKALKKESEEEFQYNSVFTDDFGRPITLDEADNIETEPKRRYGTSIALMAYFLASKLMLKDNDMLWLAIIGHTSLYITKRLPLLDYKNHVDAVDAEKMSREYFPAMDVEVANRLAEMINSEGPKYKFDIPLYDGWAKFYGYKLPTFSASDAVYGLITLLKTKPSASVEFGVEIQWVNDFNGKFEWLNNFHTALDALDSKSGWILLKASIDLRKKLQPLIINGGARDYCLFF</sequence>
<dbReference type="GO" id="GO:0003697">
    <property type="term" value="F:single-stranded DNA binding"/>
    <property type="evidence" value="ECO:0007669"/>
    <property type="project" value="TreeGrafter"/>
</dbReference>
<evidence type="ECO:0000313" key="7">
    <source>
        <dbReference type="Proteomes" id="UP001153678"/>
    </source>
</evidence>
<dbReference type="PANTHER" id="PTHR10507:SF0">
    <property type="entry name" value="CELL DIVISION CONTROL PROTEIN 45 HOMOLOG"/>
    <property type="match status" value="1"/>
</dbReference>
<keyword evidence="5" id="KW-0131">Cell cycle</keyword>
<dbReference type="GO" id="GO:0003688">
    <property type="term" value="F:DNA replication origin binding"/>
    <property type="evidence" value="ECO:0007669"/>
    <property type="project" value="TreeGrafter"/>
</dbReference>
<proteinExistence type="inferred from homology"/>
<evidence type="ECO:0000256" key="5">
    <source>
        <dbReference type="ARBA" id="ARBA00023306"/>
    </source>
</evidence>
<dbReference type="AlphaFoldDB" id="A0A9W4SEK9"/>
<dbReference type="InterPro" id="IPR003874">
    <property type="entry name" value="CDC45"/>
</dbReference>
<dbReference type="Pfam" id="PF02724">
    <property type="entry name" value="CDC45"/>
    <property type="match status" value="3"/>
</dbReference>
<evidence type="ECO:0000313" key="6">
    <source>
        <dbReference type="EMBL" id="CAI2166600.1"/>
    </source>
</evidence>
<protein>
    <submittedName>
        <fullName evidence="6">10301_t:CDS:1</fullName>
    </submittedName>
</protein>
<evidence type="ECO:0000256" key="4">
    <source>
        <dbReference type="ARBA" id="ARBA00023242"/>
    </source>
</evidence>
<reference evidence="6" key="1">
    <citation type="submission" date="2022-08" db="EMBL/GenBank/DDBJ databases">
        <authorList>
            <person name="Kallberg Y."/>
            <person name="Tangrot J."/>
            <person name="Rosling A."/>
        </authorList>
    </citation>
    <scope>NUCLEOTIDE SEQUENCE</scope>
    <source>
        <strain evidence="6">Wild A</strain>
    </source>
</reference>
<dbReference type="Proteomes" id="UP001153678">
    <property type="component" value="Unassembled WGS sequence"/>
</dbReference>
<dbReference type="PANTHER" id="PTHR10507">
    <property type="entry name" value="CDC45-RELATED PROTEIN"/>
    <property type="match status" value="1"/>
</dbReference>
<dbReference type="GO" id="GO:0003682">
    <property type="term" value="F:chromatin binding"/>
    <property type="evidence" value="ECO:0007669"/>
    <property type="project" value="TreeGrafter"/>
</dbReference>
<dbReference type="GO" id="GO:0006270">
    <property type="term" value="P:DNA replication initiation"/>
    <property type="evidence" value="ECO:0007669"/>
    <property type="project" value="InterPro"/>
</dbReference>
<accession>A0A9W4SEK9</accession>
<comment type="subcellular location">
    <subcellularLocation>
        <location evidence="1">Nucleus</location>
    </subcellularLocation>
</comment>
<evidence type="ECO:0000256" key="3">
    <source>
        <dbReference type="ARBA" id="ARBA00022705"/>
    </source>
</evidence>
<dbReference type="GO" id="GO:1902977">
    <property type="term" value="P:mitotic DNA replication preinitiation complex assembly"/>
    <property type="evidence" value="ECO:0007669"/>
    <property type="project" value="TreeGrafter"/>
</dbReference>
<evidence type="ECO:0000256" key="1">
    <source>
        <dbReference type="ARBA" id="ARBA00004123"/>
    </source>
</evidence>
<evidence type="ECO:0000256" key="2">
    <source>
        <dbReference type="ARBA" id="ARBA00010727"/>
    </source>
</evidence>
<dbReference type="GO" id="GO:0000727">
    <property type="term" value="P:double-strand break repair via break-induced replication"/>
    <property type="evidence" value="ECO:0007669"/>
    <property type="project" value="TreeGrafter"/>
</dbReference>